<feature type="non-terminal residue" evidence="2">
    <location>
        <position position="82"/>
    </location>
</feature>
<evidence type="ECO:0000313" key="3">
    <source>
        <dbReference type="Proteomes" id="UP000054560"/>
    </source>
</evidence>
<dbReference type="GeneID" id="25917062"/>
<proteinExistence type="predicted"/>
<dbReference type="AlphaFoldDB" id="A0A0L0F2S2"/>
<organism evidence="2 3">
    <name type="scientific">Sphaeroforma arctica JP610</name>
    <dbReference type="NCBI Taxonomy" id="667725"/>
    <lineage>
        <taxon>Eukaryota</taxon>
        <taxon>Ichthyosporea</taxon>
        <taxon>Ichthyophonida</taxon>
        <taxon>Sphaeroforma</taxon>
    </lineage>
</organism>
<gene>
    <name evidence="2" type="ORF">SARC_16558</name>
</gene>
<name>A0A0L0F2S2_9EUKA</name>
<dbReference type="Proteomes" id="UP000054560">
    <property type="component" value="Unassembled WGS sequence"/>
</dbReference>
<evidence type="ECO:0000256" key="1">
    <source>
        <dbReference type="SAM" id="MobiDB-lite"/>
    </source>
</evidence>
<dbReference type="RefSeq" id="XP_014144811.1">
    <property type="nucleotide sequence ID" value="XM_014289336.1"/>
</dbReference>
<evidence type="ECO:0000313" key="2">
    <source>
        <dbReference type="EMBL" id="KNC70909.1"/>
    </source>
</evidence>
<reference evidence="2 3" key="1">
    <citation type="submission" date="2011-02" db="EMBL/GenBank/DDBJ databases">
        <title>The Genome Sequence of Sphaeroforma arctica JP610.</title>
        <authorList>
            <consortium name="The Broad Institute Genome Sequencing Platform"/>
            <person name="Russ C."/>
            <person name="Cuomo C."/>
            <person name="Young S.K."/>
            <person name="Zeng Q."/>
            <person name="Gargeya S."/>
            <person name="Alvarado L."/>
            <person name="Berlin A."/>
            <person name="Chapman S.B."/>
            <person name="Chen Z."/>
            <person name="Freedman E."/>
            <person name="Gellesch M."/>
            <person name="Goldberg J."/>
            <person name="Griggs A."/>
            <person name="Gujja S."/>
            <person name="Heilman E."/>
            <person name="Heiman D."/>
            <person name="Howarth C."/>
            <person name="Mehta T."/>
            <person name="Neiman D."/>
            <person name="Pearson M."/>
            <person name="Roberts A."/>
            <person name="Saif S."/>
            <person name="Shea T."/>
            <person name="Shenoy N."/>
            <person name="Sisk P."/>
            <person name="Stolte C."/>
            <person name="Sykes S."/>
            <person name="White J."/>
            <person name="Yandava C."/>
            <person name="Burger G."/>
            <person name="Gray M.W."/>
            <person name="Holland P.W.H."/>
            <person name="King N."/>
            <person name="Lang F.B.F."/>
            <person name="Roger A.J."/>
            <person name="Ruiz-Trillo I."/>
            <person name="Haas B."/>
            <person name="Nusbaum C."/>
            <person name="Birren B."/>
        </authorList>
    </citation>
    <scope>NUCLEOTIDE SEQUENCE [LARGE SCALE GENOMIC DNA]</scope>
    <source>
        <strain evidence="2 3">JP610</strain>
    </source>
</reference>
<feature type="region of interest" description="Disordered" evidence="1">
    <location>
        <begin position="59"/>
        <end position="82"/>
    </location>
</feature>
<accession>A0A0L0F2S2</accession>
<sequence>MSRANNANPAAALRRSQLIAKKARRNAQNTSAFSPNGWARSLVAGVAATIAQTIHDVISTEPVADSDADSETYYNHSGSPTR</sequence>
<protein>
    <submittedName>
        <fullName evidence="2">Uncharacterized protein</fullName>
    </submittedName>
</protein>
<dbReference type="EMBL" id="KQ249971">
    <property type="protein sequence ID" value="KNC70909.1"/>
    <property type="molecule type" value="Genomic_DNA"/>
</dbReference>
<feature type="compositionally biased region" description="Polar residues" evidence="1">
    <location>
        <begin position="72"/>
        <end position="82"/>
    </location>
</feature>
<keyword evidence="3" id="KW-1185">Reference proteome</keyword>